<dbReference type="Pfam" id="PF05239">
    <property type="entry name" value="PRC"/>
    <property type="match status" value="1"/>
</dbReference>
<dbReference type="InterPro" id="IPR014747">
    <property type="entry name" value="Bac_photo_RC_H_C"/>
</dbReference>
<gene>
    <name evidence="3" type="ORF">AVDCRST_MAG54-3885</name>
</gene>
<dbReference type="SUPFAM" id="SSF50346">
    <property type="entry name" value="PRC-barrel domain"/>
    <property type="match status" value="1"/>
</dbReference>
<protein>
    <recommendedName>
        <fullName evidence="2">PRC-barrel domain-containing protein</fullName>
    </recommendedName>
</protein>
<dbReference type="AlphaFoldDB" id="A0A6J4JPN9"/>
<dbReference type="EMBL" id="CADCTH010000492">
    <property type="protein sequence ID" value="CAA9284203.1"/>
    <property type="molecule type" value="Genomic_DNA"/>
</dbReference>
<dbReference type="GO" id="GO:0030077">
    <property type="term" value="C:plasma membrane light-harvesting complex"/>
    <property type="evidence" value="ECO:0007669"/>
    <property type="project" value="InterPro"/>
</dbReference>
<evidence type="ECO:0000259" key="2">
    <source>
        <dbReference type="Pfam" id="PF05239"/>
    </source>
</evidence>
<dbReference type="InterPro" id="IPR011033">
    <property type="entry name" value="PRC_barrel-like_sf"/>
</dbReference>
<sequence>MAVNITDPRQMTGADVTGRGGEKLGKVETVYLDNETQRPEWAAVKTGFFGSHVSLVPLATAQYDDGHLQVPYTKDEVQNAPHHDPGQELSVDDERQ</sequence>
<dbReference type="Gene3D" id="3.90.50.10">
    <property type="entry name" value="Photosynthetic Reaction Center, subunit H, domain 2"/>
    <property type="match status" value="1"/>
</dbReference>
<feature type="non-terminal residue" evidence="3">
    <location>
        <position position="96"/>
    </location>
</feature>
<feature type="domain" description="PRC-barrel" evidence="2">
    <location>
        <begin position="11"/>
        <end position="76"/>
    </location>
</feature>
<accession>A0A6J4JPN9</accession>
<evidence type="ECO:0000313" key="3">
    <source>
        <dbReference type="EMBL" id="CAA9284203.1"/>
    </source>
</evidence>
<dbReference type="GO" id="GO:0019684">
    <property type="term" value="P:photosynthesis, light reaction"/>
    <property type="evidence" value="ECO:0007669"/>
    <property type="project" value="InterPro"/>
</dbReference>
<organism evidence="3">
    <name type="scientific">uncultured Actinomycetospora sp</name>
    <dbReference type="NCBI Taxonomy" id="1135996"/>
    <lineage>
        <taxon>Bacteria</taxon>
        <taxon>Bacillati</taxon>
        <taxon>Actinomycetota</taxon>
        <taxon>Actinomycetes</taxon>
        <taxon>Pseudonocardiales</taxon>
        <taxon>Pseudonocardiaceae</taxon>
        <taxon>Actinomycetospora</taxon>
        <taxon>environmental samples</taxon>
    </lineage>
</organism>
<name>A0A6J4JPN9_9PSEU</name>
<proteinExistence type="predicted"/>
<evidence type="ECO:0000256" key="1">
    <source>
        <dbReference type="SAM" id="MobiDB-lite"/>
    </source>
</evidence>
<reference evidence="3" key="1">
    <citation type="submission" date="2020-02" db="EMBL/GenBank/DDBJ databases">
        <authorList>
            <person name="Meier V. D."/>
        </authorList>
    </citation>
    <scope>NUCLEOTIDE SEQUENCE</scope>
    <source>
        <strain evidence="3">AVDCRST_MAG54</strain>
    </source>
</reference>
<dbReference type="InterPro" id="IPR027275">
    <property type="entry name" value="PRC-brl_dom"/>
</dbReference>
<feature type="region of interest" description="Disordered" evidence="1">
    <location>
        <begin position="73"/>
        <end position="96"/>
    </location>
</feature>
<feature type="region of interest" description="Disordered" evidence="1">
    <location>
        <begin position="1"/>
        <end position="23"/>
    </location>
</feature>